<dbReference type="PANTHER" id="PTHR12788:SF10">
    <property type="entry name" value="PROTEIN-TYROSINE SULFOTRANSFERASE"/>
    <property type="match status" value="1"/>
</dbReference>
<reference evidence="5 6" key="1">
    <citation type="submission" date="2015-11" db="EMBL/GenBank/DDBJ databases">
        <authorList>
            <person name="Zhang Y."/>
            <person name="Guo Z."/>
        </authorList>
    </citation>
    <scope>NUCLEOTIDE SEQUENCE [LARGE SCALE GENOMIC DNA]</scope>
    <source>
        <strain evidence="5 6">KCTC 32221</strain>
    </source>
</reference>
<evidence type="ECO:0000256" key="3">
    <source>
        <dbReference type="ARBA" id="ARBA00022803"/>
    </source>
</evidence>
<keyword evidence="6" id="KW-1185">Reference proteome</keyword>
<protein>
    <submittedName>
        <fullName evidence="5">Uncharacterized protein</fullName>
    </submittedName>
</protein>
<dbReference type="STRING" id="1249552.PS2015_1718"/>
<dbReference type="KEGG" id="pspi:PS2015_1718"/>
<dbReference type="InterPro" id="IPR013105">
    <property type="entry name" value="TPR_2"/>
</dbReference>
<feature type="repeat" description="TPR" evidence="4">
    <location>
        <begin position="44"/>
        <end position="77"/>
    </location>
</feature>
<dbReference type="Pfam" id="PF13469">
    <property type="entry name" value="Sulfotransfer_3"/>
    <property type="match status" value="1"/>
</dbReference>
<dbReference type="AlphaFoldDB" id="A0A0S2KDH4"/>
<dbReference type="SUPFAM" id="SSF48452">
    <property type="entry name" value="TPR-like"/>
    <property type="match status" value="1"/>
</dbReference>
<dbReference type="SMART" id="SM00028">
    <property type="entry name" value="TPR"/>
    <property type="match status" value="2"/>
</dbReference>
<evidence type="ECO:0000256" key="2">
    <source>
        <dbReference type="ARBA" id="ARBA00022737"/>
    </source>
</evidence>
<dbReference type="InterPro" id="IPR011990">
    <property type="entry name" value="TPR-like_helical_dom_sf"/>
</dbReference>
<dbReference type="InterPro" id="IPR026634">
    <property type="entry name" value="TPST-like"/>
</dbReference>
<evidence type="ECO:0000256" key="4">
    <source>
        <dbReference type="PROSITE-ProRule" id="PRU00339"/>
    </source>
</evidence>
<dbReference type="PANTHER" id="PTHR12788">
    <property type="entry name" value="PROTEIN-TYROSINE SULFOTRANSFERASE 2"/>
    <property type="match status" value="1"/>
</dbReference>
<dbReference type="GO" id="GO:0008476">
    <property type="term" value="F:protein-tyrosine sulfotransferase activity"/>
    <property type="evidence" value="ECO:0007669"/>
    <property type="project" value="InterPro"/>
</dbReference>
<sequence precursor="true">MKQYPRQFSQQQLRGAATTAARLRDWPELARIADNWAAIDPSCVEAWQHLSRAWFEQSCFAEAITAFNQVLQLEPDNHSHHISTARLAMAAQDYALARHHLSIAESAQPQSGEVCYALSRLHYLTGELELSEHYCLQTIKTRPDFPPAYVNLGMLREGNLEDDHVQTIIRLFNDTRVHPEYRTMLGFTLGDALDRREQTQAAFDAWQQANEVNRAISEQEGFKYQPEQQETELQLLKEIFATPITSDWLAERNPDRALPIFVLGMPRSGSTLVESVLASHSDVSGGGELPGLQIIYEEIMQTARQQGTAVARHLISTRAGAWREQYLHALPDGQSARWVVDKQPLNFRLIGLIRILFPESPVIYTQRDAVETGFSIWRHKFAKNWPCAHRLPDIGHFLALHAATMDMWQQQSEQLIHIVKHEDMVQQPETVIKNLLKHCSLQEQSDCFSPHKSKRAVATFSAVQVKKPISAKYLDRSSRYANNLVELNQALRDVPTQHSHFNKQKWGIK</sequence>
<dbReference type="Proteomes" id="UP000065641">
    <property type="component" value="Chromosome"/>
</dbReference>
<proteinExistence type="predicted"/>
<dbReference type="PROSITE" id="PS50005">
    <property type="entry name" value="TPR"/>
    <property type="match status" value="1"/>
</dbReference>
<evidence type="ECO:0000313" key="5">
    <source>
        <dbReference type="EMBL" id="ALO46369.1"/>
    </source>
</evidence>
<name>A0A0S2KDH4_9GAMM</name>
<evidence type="ECO:0000313" key="6">
    <source>
        <dbReference type="Proteomes" id="UP000065641"/>
    </source>
</evidence>
<gene>
    <name evidence="5" type="ORF">PS2015_1718</name>
</gene>
<dbReference type="RefSeq" id="WP_169792287.1">
    <property type="nucleotide sequence ID" value="NZ_CP013189.1"/>
</dbReference>
<keyword evidence="1" id="KW-0808">Transferase</keyword>
<dbReference type="Gene3D" id="1.25.40.10">
    <property type="entry name" value="Tetratricopeptide repeat domain"/>
    <property type="match status" value="1"/>
</dbReference>
<dbReference type="InterPro" id="IPR019734">
    <property type="entry name" value="TPR_rpt"/>
</dbReference>
<accession>A0A0S2KDH4</accession>
<dbReference type="EMBL" id="CP013189">
    <property type="protein sequence ID" value="ALO46369.1"/>
    <property type="molecule type" value="Genomic_DNA"/>
</dbReference>
<dbReference type="SUPFAM" id="SSF52540">
    <property type="entry name" value="P-loop containing nucleoside triphosphate hydrolases"/>
    <property type="match status" value="1"/>
</dbReference>
<evidence type="ECO:0000256" key="1">
    <source>
        <dbReference type="ARBA" id="ARBA00022679"/>
    </source>
</evidence>
<organism evidence="5 6">
    <name type="scientific">Pseudohongiella spirulinae</name>
    <dbReference type="NCBI Taxonomy" id="1249552"/>
    <lineage>
        <taxon>Bacteria</taxon>
        <taxon>Pseudomonadati</taxon>
        <taxon>Pseudomonadota</taxon>
        <taxon>Gammaproteobacteria</taxon>
        <taxon>Pseudomonadales</taxon>
        <taxon>Pseudohongiellaceae</taxon>
        <taxon>Pseudohongiella</taxon>
    </lineage>
</organism>
<dbReference type="Gene3D" id="3.40.50.300">
    <property type="entry name" value="P-loop containing nucleotide triphosphate hydrolases"/>
    <property type="match status" value="1"/>
</dbReference>
<dbReference type="InterPro" id="IPR027417">
    <property type="entry name" value="P-loop_NTPase"/>
</dbReference>
<dbReference type="Pfam" id="PF07719">
    <property type="entry name" value="TPR_2"/>
    <property type="match status" value="1"/>
</dbReference>
<keyword evidence="3 4" id="KW-0802">TPR repeat</keyword>
<keyword evidence="2" id="KW-0677">Repeat</keyword>